<reference evidence="1 2" key="1">
    <citation type="submission" date="2023-12" db="EMBL/GenBank/DDBJ databases">
        <title>A high-quality genome assembly for Dillenia turbinata (Dilleniales).</title>
        <authorList>
            <person name="Chanderbali A."/>
        </authorList>
    </citation>
    <scope>NUCLEOTIDE SEQUENCE [LARGE SCALE GENOMIC DNA]</scope>
    <source>
        <strain evidence="1">LSX21</strain>
        <tissue evidence="1">Leaf</tissue>
    </source>
</reference>
<gene>
    <name evidence="1" type="ORF">RJ641_000552</name>
</gene>
<dbReference type="EMBL" id="JBAMMX010000001">
    <property type="protein sequence ID" value="KAK6947079.1"/>
    <property type="molecule type" value="Genomic_DNA"/>
</dbReference>
<organism evidence="1 2">
    <name type="scientific">Dillenia turbinata</name>
    <dbReference type="NCBI Taxonomy" id="194707"/>
    <lineage>
        <taxon>Eukaryota</taxon>
        <taxon>Viridiplantae</taxon>
        <taxon>Streptophyta</taxon>
        <taxon>Embryophyta</taxon>
        <taxon>Tracheophyta</taxon>
        <taxon>Spermatophyta</taxon>
        <taxon>Magnoliopsida</taxon>
        <taxon>eudicotyledons</taxon>
        <taxon>Gunneridae</taxon>
        <taxon>Pentapetalae</taxon>
        <taxon>Dilleniales</taxon>
        <taxon>Dilleniaceae</taxon>
        <taxon>Dillenia</taxon>
    </lineage>
</organism>
<accession>A0AAN8W6I2</accession>
<evidence type="ECO:0000313" key="1">
    <source>
        <dbReference type="EMBL" id="KAK6947079.1"/>
    </source>
</evidence>
<name>A0AAN8W6I2_9MAGN</name>
<feature type="non-terminal residue" evidence="1">
    <location>
        <position position="102"/>
    </location>
</feature>
<sequence>METSQGNFASCKGKIVFLHVQDLVESMQQAVEDNASPNLWHKRQKHMCEKGCNFWRNSPSFFRPKFQYDRNTTYAAPYFRLKALIISLKVLKLAGVHGIAVE</sequence>
<dbReference type="AlphaFoldDB" id="A0AAN8W6I2"/>
<comment type="caution">
    <text evidence="1">The sequence shown here is derived from an EMBL/GenBank/DDBJ whole genome shotgun (WGS) entry which is preliminary data.</text>
</comment>
<keyword evidence="2" id="KW-1185">Reference proteome</keyword>
<protein>
    <submittedName>
        <fullName evidence="1">Uncharacterized protein</fullName>
    </submittedName>
</protein>
<evidence type="ECO:0000313" key="2">
    <source>
        <dbReference type="Proteomes" id="UP001370490"/>
    </source>
</evidence>
<proteinExistence type="predicted"/>
<dbReference type="Proteomes" id="UP001370490">
    <property type="component" value="Unassembled WGS sequence"/>
</dbReference>